<feature type="chain" id="PRO_5004547907" evidence="2">
    <location>
        <begin position="20"/>
        <end position="276"/>
    </location>
</feature>
<sequence length="276" mass="27921">MKTTTIVSTLVVLATTVSAAPPNIASGRQGSQKQAIIARGLPEQQSFIASDSTGKQAIIARGLPEEQTADSQSAIVARGLPFQQAPLVYDIKALSDAAAARHKPEYLALKAAAKAEEHDNPPAAHVAHAHHKCKMHKSKHVRRFDISSMLSGASSLLNPINSFMAPLTSMMAPLTSMISNNGGTGGPSAGLFPTGGAANAAAGQSPFGTPAGGAIPAVGGIPASGAPASGAPAPGSTPPWRVKRSVGAQAPLVSVQKKESTGGGESLLNYLPSYLG</sequence>
<organism evidence="3 4">
    <name type="scientific">Dactylellina haptotyla (strain CBS 200.50)</name>
    <name type="common">Nematode-trapping fungus</name>
    <name type="synonym">Monacrosporium haptotylum</name>
    <dbReference type="NCBI Taxonomy" id="1284197"/>
    <lineage>
        <taxon>Eukaryota</taxon>
        <taxon>Fungi</taxon>
        <taxon>Dikarya</taxon>
        <taxon>Ascomycota</taxon>
        <taxon>Pezizomycotina</taxon>
        <taxon>Orbiliomycetes</taxon>
        <taxon>Orbiliales</taxon>
        <taxon>Orbiliaceae</taxon>
        <taxon>Dactylellina</taxon>
    </lineage>
</organism>
<keyword evidence="2" id="KW-0732">Signal</keyword>
<gene>
    <name evidence="3" type="ORF">H072_1241</name>
</gene>
<dbReference type="Proteomes" id="UP000015100">
    <property type="component" value="Unassembled WGS sequence"/>
</dbReference>
<feature type="region of interest" description="Disordered" evidence="1">
    <location>
        <begin position="226"/>
        <end position="266"/>
    </location>
</feature>
<evidence type="ECO:0000313" key="3">
    <source>
        <dbReference type="EMBL" id="EPS44765.1"/>
    </source>
</evidence>
<name>S8AP90_DACHA</name>
<feature type="signal peptide" evidence="2">
    <location>
        <begin position="1"/>
        <end position="19"/>
    </location>
</feature>
<evidence type="ECO:0000313" key="4">
    <source>
        <dbReference type="Proteomes" id="UP000015100"/>
    </source>
</evidence>
<accession>S8AP90</accession>
<evidence type="ECO:0000256" key="1">
    <source>
        <dbReference type="SAM" id="MobiDB-lite"/>
    </source>
</evidence>
<dbReference type="EMBL" id="AQGS01000034">
    <property type="protein sequence ID" value="EPS44765.1"/>
    <property type="molecule type" value="Genomic_DNA"/>
</dbReference>
<proteinExistence type="predicted"/>
<comment type="caution">
    <text evidence="3">The sequence shown here is derived from an EMBL/GenBank/DDBJ whole genome shotgun (WGS) entry which is preliminary data.</text>
</comment>
<reference evidence="3 4" key="1">
    <citation type="journal article" date="2013" name="PLoS Genet.">
        <title>Genomic mechanisms accounting for the adaptation to parasitism in nematode-trapping fungi.</title>
        <authorList>
            <person name="Meerupati T."/>
            <person name="Andersson K.M."/>
            <person name="Friman E."/>
            <person name="Kumar D."/>
            <person name="Tunlid A."/>
            <person name="Ahren D."/>
        </authorList>
    </citation>
    <scope>NUCLEOTIDE SEQUENCE [LARGE SCALE GENOMIC DNA]</scope>
    <source>
        <strain evidence="3 4">CBS 200.50</strain>
    </source>
</reference>
<protein>
    <submittedName>
        <fullName evidence="3">Uncharacterized protein</fullName>
    </submittedName>
</protein>
<evidence type="ECO:0000256" key="2">
    <source>
        <dbReference type="SAM" id="SignalP"/>
    </source>
</evidence>
<keyword evidence="4" id="KW-1185">Reference proteome</keyword>
<dbReference type="AlphaFoldDB" id="S8AP90"/>
<reference evidence="4" key="2">
    <citation type="submission" date="2013-04" db="EMBL/GenBank/DDBJ databases">
        <title>Genomic mechanisms accounting for the adaptation to parasitism in nematode-trapping fungi.</title>
        <authorList>
            <person name="Ahren D.G."/>
        </authorList>
    </citation>
    <scope>NUCLEOTIDE SEQUENCE [LARGE SCALE GENOMIC DNA]</scope>
    <source>
        <strain evidence="4">CBS 200.50</strain>
    </source>
</reference>
<dbReference type="HOGENOM" id="CLU_1008383_0_0_1"/>